<dbReference type="InterPro" id="IPR050356">
    <property type="entry name" value="SulA_CellDiv_inhibitor"/>
</dbReference>
<evidence type="ECO:0000256" key="1">
    <source>
        <dbReference type="ARBA" id="ARBA00022763"/>
    </source>
</evidence>
<organism evidence="2 3">
    <name type="scientific">Caenimonas sedimenti</name>
    <dbReference type="NCBI Taxonomy" id="2596921"/>
    <lineage>
        <taxon>Bacteria</taxon>
        <taxon>Pseudomonadati</taxon>
        <taxon>Pseudomonadota</taxon>
        <taxon>Betaproteobacteria</taxon>
        <taxon>Burkholderiales</taxon>
        <taxon>Comamonadaceae</taxon>
        <taxon>Caenimonas</taxon>
    </lineage>
</organism>
<dbReference type="Proteomes" id="UP000318199">
    <property type="component" value="Unassembled WGS sequence"/>
</dbReference>
<protein>
    <submittedName>
        <fullName evidence="2">DNA polymerase Y family protein</fullName>
    </submittedName>
</protein>
<dbReference type="SUPFAM" id="SSF56672">
    <property type="entry name" value="DNA/RNA polymerases"/>
    <property type="match status" value="1"/>
</dbReference>
<dbReference type="CDD" id="cd03468">
    <property type="entry name" value="PolY_like"/>
    <property type="match status" value="1"/>
</dbReference>
<evidence type="ECO:0000313" key="2">
    <source>
        <dbReference type="EMBL" id="TWO69032.1"/>
    </source>
</evidence>
<gene>
    <name evidence="2" type="ORF">FN976_20035</name>
</gene>
<proteinExistence type="predicted"/>
<dbReference type="OrthoDB" id="625722at2"/>
<dbReference type="PANTHER" id="PTHR35369:SF2">
    <property type="entry name" value="BLR3025 PROTEIN"/>
    <property type="match status" value="1"/>
</dbReference>
<keyword evidence="3" id="KW-1185">Reference proteome</keyword>
<dbReference type="EMBL" id="VOBQ01000016">
    <property type="protein sequence ID" value="TWO69032.1"/>
    <property type="molecule type" value="Genomic_DNA"/>
</dbReference>
<dbReference type="AlphaFoldDB" id="A0A562ZKB6"/>
<reference evidence="2 3" key="1">
    <citation type="submission" date="2019-07" db="EMBL/GenBank/DDBJ databases">
        <title>Caenimonas sedimenti sp. nov., isolated from activated sludge.</title>
        <authorList>
            <person name="Xu J."/>
        </authorList>
    </citation>
    <scope>NUCLEOTIDE SEQUENCE [LARGE SCALE GENOMIC DNA]</scope>
    <source>
        <strain evidence="2 3">HX-9-20</strain>
    </source>
</reference>
<sequence>MDWIALSPSLADERQAWGWRALQVTPRVAWVDEALLLEVSASERLFGGRQALLRFLVEETPLSKVSWARGRTALVALASLRLQARGIERPKNVDGLPLDVLTAATEHLPTLERIGCRTWGDLRSLPRGGLARRFGSALLDALDAGYAERPERYAWITLPESFDMNLELVSLATTAPELMWSAQRLLTQLQVWLQARHRGVLALELEWTLDLRRLNGKRLPSHERLPVRTAEPTQDITHLRRLVNEHLGRAQLAAPANHLRLRSLETQPWHGDSRGFLPEDNRQGEKLHQFIERLSARLGPQNVVVPMAHADWRPERMQQWAPARDSEAQTATQADALYPPWLLPQPLALEVRNDKPHFGGPLERLTRLYRVETGWWENGEPALRDYFVARSQEAGLLWIYRERPVSLAADLEHTQKFRWFLQGLYA</sequence>
<comment type="caution">
    <text evidence="2">The sequence shown here is derived from an EMBL/GenBank/DDBJ whole genome shotgun (WGS) entry which is preliminary data.</text>
</comment>
<accession>A0A562ZKB6</accession>
<dbReference type="PANTHER" id="PTHR35369">
    <property type="entry name" value="BLR3025 PROTEIN-RELATED"/>
    <property type="match status" value="1"/>
</dbReference>
<keyword evidence="1" id="KW-0227">DNA damage</keyword>
<dbReference type="GO" id="GO:0006281">
    <property type="term" value="P:DNA repair"/>
    <property type="evidence" value="ECO:0007669"/>
    <property type="project" value="TreeGrafter"/>
</dbReference>
<dbReference type="InterPro" id="IPR043502">
    <property type="entry name" value="DNA/RNA_pol_sf"/>
</dbReference>
<dbReference type="RefSeq" id="WP_145894842.1">
    <property type="nucleotide sequence ID" value="NZ_VOBQ01000016.1"/>
</dbReference>
<name>A0A562ZKB6_9BURK</name>
<evidence type="ECO:0000313" key="3">
    <source>
        <dbReference type="Proteomes" id="UP000318199"/>
    </source>
</evidence>